<dbReference type="AlphaFoldDB" id="A0A848E6Z1"/>
<organism evidence="2 3">
    <name type="scientific">Neoroseomonas marina</name>
    <dbReference type="NCBI Taxonomy" id="1232220"/>
    <lineage>
        <taxon>Bacteria</taxon>
        <taxon>Pseudomonadati</taxon>
        <taxon>Pseudomonadota</taxon>
        <taxon>Alphaproteobacteria</taxon>
        <taxon>Acetobacterales</taxon>
        <taxon>Acetobacteraceae</taxon>
        <taxon>Neoroseomonas</taxon>
    </lineage>
</organism>
<dbReference type="EMBL" id="JABBKX010000001">
    <property type="protein sequence ID" value="NMJ39922.1"/>
    <property type="molecule type" value="Genomic_DNA"/>
</dbReference>
<evidence type="ECO:0000313" key="2">
    <source>
        <dbReference type="EMBL" id="NMJ39922.1"/>
    </source>
</evidence>
<feature type="signal peptide" evidence="1">
    <location>
        <begin position="1"/>
        <end position="21"/>
    </location>
</feature>
<reference evidence="2 3" key="1">
    <citation type="submission" date="2020-03" db="EMBL/GenBank/DDBJ databases">
        <authorList>
            <person name="Sun Q."/>
        </authorList>
    </citation>
    <scope>NUCLEOTIDE SEQUENCE [LARGE SCALE GENOMIC DNA]</scope>
    <source>
        <strain evidence="2 3">JC162</strain>
    </source>
</reference>
<protein>
    <submittedName>
        <fullName evidence="2">Uncharacterized protein</fullName>
    </submittedName>
</protein>
<gene>
    <name evidence="2" type="ORF">GWK16_01620</name>
</gene>
<feature type="chain" id="PRO_5032711137" evidence="1">
    <location>
        <begin position="22"/>
        <end position="249"/>
    </location>
</feature>
<keyword evidence="3" id="KW-1185">Reference proteome</keyword>
<evidence type="ECO:0000313" key="3">
    <source>
        <dbReference type="Proteomes" id="UP000548582"/>
    </source>
</evidence>
<accession>A0A848E6Z1</accession>
<comment type="caution">
    <text evidence="2">The sequence shown here is derived from an EMBL/GenBank/DDBJ whole genome shotgun (WGS) entry which is preliminary data.</text>
</comment>
<keyword evidence="1" id="KW-0732">Signal</keyword>
<evidence type="ECO:0000256" key="1">
    <source>
        <dbReference type="SAM" id="SignalP"/>
    </source>
</evidence>
<sequence>MTTRRSLLAAPVLLLSARAEAATEPGRQPPRIATPRQVRLRPGAAPVRLQARITERGQSLAIRFEGAGAPPEVFDVTSWYGYARVFAVRTLRGRDVVLAAFEGSTGTGTYQELQAVIGQDDDGVARILALETLHYRMTGPCGGGSWLAVGATAEAEGLRLAQTWRRQEENCPPHRGGPRSQRLAWTTTLGWSGRGVMTAPSGVPDAPAPRRRVEEVRARTLAWLAAEPRRQVTHGDLDALGIYDVLTDS</sequence>
<proteinExistence type="predicted"/>
<name>A0A848E6Z1_9PROT</name>
<dbReference type="RefSeq" id="WP_170052223.1">
    <property type="nucleotide sequence ID" value="NZ_JABBKX010000001.1"/>
</dbReference>
<dbReference type="Proteomes" id="UP000548582">
    <property type="component" value="Unassembled WGS sequence"/>
</dbReference>